<accession>D3E4C0</accession>
<dbReference type="HOGENOM" id="CLU_3094154_0_0_2"/>
<evidence type="ECO:0000313" key="2">
    <source>
        <dbReference type="Proteomes" id="UP000008680"/>
    </source>
</evidence>
<sequence length="51" mass="6394">MNQNSKKEFEKRYEEFSNFFFKCEIEYHTLKGKTKHLMAKKYLSLFDMEYL</sequence>
<keyword evidence="2" id="KW-1185">Reference proteome</keyword>
<name>D3E4C0_METRM</name>
<dbReference type="AlphaFoldDB" id="D3E4C0"/>
<proteinExistence type="predicted"/>
<reference evidence="1 2" key="1">
    <citation type="journal article" date="2010" name="PLoS ONE">
        <title>The genome sequence of the rumen methanogen Methanobrevibacter ruminantium reveals new possibilities for controlling ruminant methane emissions.</title>
        <authorList>
            <person name="Leahy S.C."/>
            <person name="Kelly W.J."/>
            <person name="Altermann E."/>
            <person name="Ronimus R.S."/>
            <person name="Yeoman C.J."/>
            <person name="Pacheco D.M."/>
            <person name="Li D."/>
            <person name="Kong Z."/>
            <person name="McTavish S."/>
            <person name="Sang C."/>
            <person name="Lambie S.C."/>
            <person name="Janssen P.H."/>
            <person name="Dey D."/>
            <person name="Attwood G.T."/>
        </authorList>
    </citation>
    <scope>NUCLEOTIDE SEQUENCE [LARGE SCALE GENOMIC DNA]</scope>
    <source>
        <strain evidence="2">ATCC 35063 / DSM 1093 / JCM 13430 / OCM 146 / M1</strain>
    </source>
</reference>
<organism evidence="1 2">
    <name type="scientific">Methanobrevibacter ruminantium (strain ATCC 35063 / DSM 1093 / JCM 13430 / OCM 146 / M1)</name>
    <name type="common">Methanobacterium ruminantium</name>
    <dbReference type="NCBI Taxonomy" id="634498"/>
    <lineage>
        <taxon>Archaea</taxon>
        <taxon>Methanobacteriati</taxon>
        <taxon>Methanobacteriota</taxon>
        <taxon>Methanomada group</taxon>
        <taxon>Methanobacteria</taxon>
        <taxon>Methanobacteriales</taxon>
        <taxon>Methanobacteriaceae</taxon>
        <taxon>Methanobrevibacter</taxon>
    </lineage>
</organism>
<dbReference type="KEGG" id="mru:mru_1531"/>
<dbReference type="EMBL" id="CP001719">
    <property type="protein sequence ID" value="ADC47381.1"/>
    <property type="molecule type" value="Genomic_DNA"/>
</dbReference>
<dbReference type="STRING" id="634498.mru_1531"/>
<protein>
    <submittedName>
        <fullName evidence="1">Uncharacterized protein</fullName>
    </submittedName>
</protein>
<evidence type="ECO:0000313" key="1">
    <source>
        <dbReference type="EMBL" id="ADC47381.1"/>
    </source>
</evidence>
<gene>
    <name evidence="1" type="ordered locus">mru_1531</name>
</gene>
<dbReference type="Proteomes" id="UP000008680">
    <property type="component" value="Chromosome"/>
</dbReference>
<dbReference type="PATRIC" id="fig|634498.28.peg.1533"/>